<feature type="compositionally biased region" description="Polar residues" evidence="1">
    <location>
        <begin position="1"/>
        <end position="11"/>
    </location>
</feature>
<keyword evidence="3" id="KW-1185">Reference proteome</keyword>
<proteinExistence type="predicted"/>
<name>A0A067N4H1_BOTB1</name>
<dbReference type="STRING" id="930990.A0A067N4H1"/>
<dbReference type="Proteomes" id="UP000027195">
    <property type="component" value="Unassembled WGS sequence"/>
</dbReference>
<sequence length="242" mass="27681">MNTPAAFSSTWRPGRPQPTGLVMGRESTAYKRLQQIHRFFLTAALDGATRLYDVRQPAPVLVVFSRIEHTYSSTLAHVDGHPFIFAGGTRSEQINCWDVRARAPLYELSTGNTSVSGLVWDAPRSTLYAQTECDYVDRNGHYHGYRTYRAPKRERAAMRGMDGGEDDDSEDEEENEEDEGEEDEDEWERCWPSNAFHDEQSFEYGYDSGEHSLFRYVFRADADMKKVPEYGQATIGSGYDDW</sequence>
<evidence type="ECO:0000256" key="1">
    <source>
        <dbReference type="SAM" id="MobiDB-lite"/>
    </source>
</evidence>
<dbReference type="InterPro" id="IPR036322">
    <property type="entry name" value="WD40_repeat_dom_sf"/>
</dbReference>
<protein>
    <submittedName>
        <fullName evidence="2">Uncharacterized protein</fullName>
    </submittedName>
</protein>
<dbReference type="HOGENOM" id="CLU_1147021_0_0_1"/>
<feature type="compositionally biased region" description="Acidic residues" evidence="1">
    <location>
        <begin position="163"/>
        <end position="187"/>
    </location>
</feature>
<dbReference type="OrthoDB" id="548949at2759"/>
<accession>A0A067N4H1</accession>
<dbReference type="EMBL" id="KL198020">
    <property type="protein sequence ID" value="KDQ19037.1"/>
    <property type="molecule type" value="Genomic_DNA"/>
</dbReference>
<feature type="region of interest" description="Disordered" evidence="1">
    <location>
        <begin position="153"/>
        <end position="192"/>
    </location>
</feature>
<dbReference type="InParanoid" id="A0A067N4H1"/>
<reference evidence="3" key="1">
    <citation type="journal article" date="2014" name="Proc. Natl. Acad. Sci. U.S.A.">
        <title>Extensive sampling of basidiomycete genomes demonstrates inadequacy of the white-rot/brown-rot paradigm for wood decay fungi.</title>
        <authorList>
            <person name="Riley R."/>
            <person name="Salamov A.A."/>
            <person name="Brown D.W."/>
            <person name="Nagy L.G."/>
            <person name="Floudas D."/>
            <person name="Held B.W."/>
            <person name="Levasseur A."/>
            <person name="Lombard V."/>
            <person name="Morin E."/>
            <person name="Otillar R."/>
            <person name="Lindquist E.A."/>
            <person name="Sun H."/>
            <person name="LaButti K.M."/>
            <person name="Schmutz J."/>
            <person name="Jabbour D."/>
            <person name="Luo H."/>
            <person name="Baker S.E."/>
            <person name="Pisabarro A.G."/>
            <person name="Walton J.D."/>
            <person name="Blanchette R.A."/>
            <person name="Henrissat B."/>
            <person name="Martin F."/>
            <person name="Cullen D."/>
            <person name="Hibbett D.S."/>
            <person name="Grigoriev I.V."/>
        </authorList>
    </citation>
    <scope>NUCLEOTIDE SEQUENCE [LARGE SCALE GENOMIC DNA]</scope>
    <source>
        <strain evidence="3">FD-172 SS1</strain>
    </source>
</reference>
<feature type="region of interest" description="Disordered" evidence="1">
    <location>
        <begin position="1"/>
        <end position="20"/>
    </location>
</feature>
<dbReference type="InterPro" id="IPR015943">
    <property type="entry name" value="WD40/YVTN_repeat-like_dom_sf"/>
</dbReference>
<evidence type="ECO:0000313" key="2">
    <source>
        <dbReference type="EMBL" id="KDQ19037.1"/>
    </source>
</evidence>
<gene>
    <name evidence="2" type="ORF">BOTBODRAFT_52223</name>
</gene>
<dbReference type="SUPFAM" id="SSF50978">
    <property type="entry name" value="WD40 repeat-like"/>
    <property type="match status" value="1"/>
</dbReference>
<organism evidence="2 3">
    <name type="scientific">Botryobasidium botryosum (strain FD-172 SS1)</name>
    <dbReference type="NCBI Taxonomy" id="930990"/>
    <lineage>
        <taxon>Eukaryota</taxon>
        <taxon>Fungi</taxon>
        <taxon>Dikarya</taxon>
        <taxon>Basidiomycota</taxon>
        <taxon>Agaricomycotina</taxon>
        <taxon>Agaricomycetes</taxon>
        <taxon>Cantharellales</taxon>
        <taxon>Botryobasidiaceae</taxon>
        <taxon>Botryobasidium</taxon>
    </lineage>
</organism>
<dbReference type="AlphaFoldDB" id="A0A067N4H1"/>
<evidence type="ECO:0000313" key="3">
    <source>
        <dbReference type="Proteomes" id="UP000027195"/>
    </source>
</evidence>
<dbReference type="Gene3D" id="2.130.10.10">
    <property type="entry name" value="YVTN repeat-like/Quinoprotein amine dehydrogenase"/>
    <property type="match status" value="1"/>
</dbReference>